<proteinExistence type="predicted"/>
<dbReference type="AlphaFoldDB" id="A0A017S6W3"/>
<gene>
    <name evidence="1" type="ORF">EURHEDRAFT_415310</name>
</gene>
<sequence>MFSLARSRRVEPVDGAISGEICAGQGTAGSCAALAGWGRGGGIQDCSGQKQQRKAEN</sequence>
<evidence type="ECO:0000313" key="1">
    <source>
        <dbReference type="EMBL" id="EYE92546.1"/>
    </source>
</evidence>
<name>A0A017S6W3_ASPRC</name>
<accession>A0A017S6W3</accession>
<dbReference type="GeneID" id="63697778"/>
<dbReference type="Proteomes" id="UP000019804">
    <property type="component" value="Unassembled WGS sequence"/>
</dbReference>
<evidence type="ECO:0000313" key="2">
    <source>
        <dbReference type="Proteomes" id="UP000019804"/>
    </source>
</evidence>
<organism evidence="1 2">
    <name type="scientific">Aspergillus ruber (strain CBS 135680)</name>
    <dbReference type="NCBI Taxonomy" id="1388766"/>
    <lineage>
        <taxon>Eukaryota</taxon>
        <taxon>Fungi</taxon>
        <taxon>Dikarya</taxon>
        <taxon>Ascomycota</taxon>
        <taxon>Pezizomycotina</taxon>
        <taxon>Eurotiomycetes</taxon>
        <taxon>Eurotiomycetidae</taxon>
        <taxon>Eurotiales</taxon>
        <taxon>Aspergillaceae</taxon>
        <taxon>Aspergillus</taxon>
        <taxon>Aspergillus subgen. Aspergillus</taxon>
    </lineage>
</organism>
<reference evidence="2" key="1">
    <citation type="journal article" date="2014" name="Nat. Commun.">
        <title>Genomic adaptations of the halophilic Dead Sea filamentous fungus Eurotium rubrum.</title>
        <authorList>
            <person name="Kis-Papo T."/>
            <person name="Weig A.R."/>
            <person name="Riley R."/>
            <person name="Persoh D."/>
            <person name="Salamov A."/>
            <person name="Sun H."/>
            <person name="Lipzen A."/>
            <person name="Wasser S.P."/>
            <person name="Rambold G."/>
            <person name="Grigoriev I.V."/>
            <person name="Nevo E."/>
        </authorList>
    </citation>
    <scope>NUCLEOTIDE SEQUENCE [LARGE SCALE GENOMIC DNA]</scope>
    <source>
        <strain evidence="2">CBS 135680</strain>
    </source>
</reference>
<dbReference type="PROSITE" id="PS51257">
    <property type="entry name" value="PROKAR_LIPOPROTEIN"/>
    <property type="match status" value="1"/>
</dbReference>
<keyword evidence="2" id="KW-1185">Reference proteome</keyword>
<dbReference type="HOGENOM" id="CLU_2996178_0_0_1"/>
<protein>
    <submittedName>
        <fullName evidence="1">Uncharacterized protein</fullName>
    </submittedName>
</protein>
<dbReference type="EMBL" id="KK088436">
    <property type="protein sequence ID" value="EYE92546.1"/>
    <property type="molecule type" value="Genomic_DNA"/>
</dbReference>
<dbReference type="RefSeq" id="XP_040636234.1">
    <property type="nucleotide sequence ID" value="XM_040782654.1"/>
</dbReference>